<protein>
    <submittedName>
        <fullName evidence="9">Transcriptional repressor</fullName>
    </submittedName>
</protein>
<dbReference type="Pfam" id="PF01475">
    <property type="entry name" value="FUR"/>
    <property type="match status" value="1"/>
</dbReference>
<dbReference type="InterPro" id="IPR036388">
    <property type="entry name" value="WH-like_DNA-bd_sf"/>
</dbReference>
<dbReference type="Proteomes" id="UP000886335">
    <property type="component" value="Unassembled WGS sequence"/>
</dbReference>
<keyword evidence="6" id="KW-0804">Transcription</keyword>
<feature type="binding site" evidence="7">
    <location>
        <position position="96"/>
    </location>
    <ligand>
        <name>Zn(2+)</name>
        <dbReference type="ChEBI" id="CHEBI:29105"/>
    </ligand>
</feature>
<feature type="binding site" evidence="7">
    <location>
        <position position="132"/>
    </location>
    <ligand>
        <name>Zn(2+)</name>
        <dbReference type="ChEBI" id="CHEBI:29105"/>
    </ligand>
</feature>
<accession>A0A831SUH3</accession>
<evidence type="ECO:0000256" key="5">
    <source>
        <dbReference type="ARBA" id="ARBA00023125"/>
    </source>
</evidence>
<dbReference type="AlphaFoldDB" id="A0A831SUH3"/>
<gene>
    <name evidence="9" type="ORF">ENN50_08365</name>
</gene>
<dbReference type="InterPro" id="IPR002481">
    <property type="entry name" value="FUR"/>
</dbReference>
<dbReference type="InterPro" id="IPR043135">
    <property type="entry name" value="Fur_C"/>
</dbReference>
<sequence length="143" mass="15912">MDSLYEQLRSHGFRLTPRRKAMIGLFAGEQGALAPQEVQARLRPLVGSCGLPGVYRNLEVLASCGIVFRMVTFGGERRYAFCRARHPDEHHHHIVCVSCGRVGDVPGCSYRDGMVVNGFRLLSHVVQLDGLCETCARQTNITR</sequence>
<evidence type="ECO:0000256" key="1">
    <source>
        <dbReference type="ARBA" id="ARBA00007957"/>
    </source>
</evidence>
<keyword evidence="8" id="KW-0408">Iron</keyword>
<evidence type="ECO:0000256" key="4">
    <source>
        <dbReference type="ARBA" id="ARBA00023015"/>
    </source>
</evidence>
<organism evidence="9">
    <name type="scientific">Prosthecochloris aestuarii</name>
    <dbReference type="NCBI Taxonomy" id="1102"/>
    <lineage>
        <taxon>Bacteria</taxon>
        <taxon>Pseudomonadati</taxon>
        <taxon>Chlorobiota</taxon>
        <taxon>Chlorobiia</taxon>
        <taxon>Chlorobiales</taxon>
        <taxon>Chlorobiaceae</taxon>
        <taxon>Prosthecochloris</taxon>
    </lineage>
</organism>
<evidence type="ECO:0000256" key="6">
    <source>
        <dbReference type="ARBA" id="ARBA00023163"/>
    </source>
</evidence>
<dbReference type="SUPFAM" id="SSF46785">
    <property type="entry name" value="Winged helix' DNA-binding domain"/>
    <property type="match status" value="1"/>
</dbReference>
<evidence type="ECO:0000313" key="9">
    <source>
        <dbReference type="EMBL" id="HED31670.1"/>
    </source>
</evidence>
<evidence type="ECO:0000256" key="2">
    <source>
        <dbReference type="ARBA" id="ARBA00022491"/>
    </source>
</evidence>
<keyword evidence="7" id="KW-0479">Metal-binding</keyword>
<feature type="binding site" evidence="8">
    <location>
        <position position="90"/>
    </location>
    <ligand>
        <name>Fe cation</name>
        <dbReference type="ChEBI" id="CHEBI:24875"/>
    </ligand>
</feature>
<dbReference type="GO" id="GO:0000976">
    <property type="term" value="F:transcription cis-regulatory region binding"/>
    <property type="evidence" value="ECO:0007669"/>
    <property type="project" value="TreeGrafter"/>
</dbReference>
<dbReference type="Gene3D" id="1.10.10.10">
    <property type="entry name" value="Winged helix-like DNA-binding domain superfamily/Winged helix DNA-binding domain"/>
    <property type="match status" value="1"/>
</dbReference>
<comment type="cofactor">
    <cofactor evidence="8">
        <name>Mn(2+)</name>
        <dbReference type="ChEBI" id="CHEBI:29035"/>
    </cofactor>
    <cofactor evidence="8">
        <name>Fe(2+)</name>
        <dbReference type="ChEBI" id="CHEBI:29033"/>
    </cofactor>
    <text evidence="8">Binds 1 Mn(2+) or Fe(2+) ion per subunit.</text>
</comment>
<dbReference type="GO" id="GO:1900376">
    <property type="term" value="P:regulation of secondary metabolite biosynthetic process"/>
    <property type="evidence" value="ECO:0007669"/>
    <property type="project" value="TreeGrafter"/>
</dbReference>
<comment type="caution">
    <text evidence="9">The sequence shown here is derived from an EMBL/GenBank/DDBJ whole genome shotgun (WGS) entry which is preliminary data.</text>
</comment>
<dbReference type="InterPro" id="IPR036390">
    <property type="entry name" value="WH_DNA-bd_sf"/>
</dbReference>
<dbReference type="PANTHER" id="PTHR33202">
    <property type="entry name" value="ZINC UPTAKE REGULATION PROTEIN"/>
    <property type="match status" value="1"/>
</dbReference>
<evidence type="ECO:0000256" key="7">
    <source>
        <dbReference type="PIRSR" id="PIRSR602481-1"/>
    </source>
</evidence>
<feature type="binding site" evidence="7">
    <location>
        <position position="135"/>
    </location>
    <ligand>
        <name>Zn(2+)</name>
        <dbReference type="ChEBI" id="CHEBI:29105"/>
    </ligand>
</feature>
<dbReference type="GO" id="GO:0003700">
    <property type="term" value="F:DNA-binding transcription factor activity"/>
    <property type="evidence" value="ECO:0007669"/>
    <property type="project" value="InterPro"/>
</dbReference>
<dbReference type="GO" id="GO:0008270">
    <property type="term" value="F:zinc ion binding"/>
    <property type="evidence" value="ECO:0007669"/>
    <property type="project" value="TreeGrafter"/>
</dbReference>
<proteinExistence type="inferred from homology"/>
<dbReference type="PANTHER" id="PTHR33202:SF7">
    <property type="entry name" value="FERRIC UPTAKE REGULATION PROTEIN"/>
    <property type="match status" value="1"/>
</dbReference>
<keyword evidence="2" id="KW-0678">Repressor</keyword>
<keyword evidence="3 7" id="KW-0862">Zinc</keyword>
<comment type="similarity">
    <text evidence="1">Belongs to the Fur family.</text>
</comment>
<keyword evidence="4" id="KW-0805">Transcription regulation</keyword>
<dbReference type="EMBL" id="DSBW01000184">
    <property type="protein sequence ID" value="HED31670.1"/>
    <property type="molecule type" value="Genomic_DNA"/>
</dbReference>
<evidence type="ECO:0000256" key="3">
    <source>
        <dbReference type="ARBA" id="ARBA00022833"/>
    </source>
</evidence>
<dbReference type="GO" id="GO:0045892">
    <property type="term" value="P:negative regulation of DNA-templated transcription"/>
    <property type="evidence" value="ECO:0007669"/>
    <property type="project" value="TreeGrafter"/>
</dbReference>
<name>A0A831SUH3_PROAE</name>
<reference evidence="9" key="1">
    <citation type="journal article" date="2020" name="mSystems">
        <title>Genome- and Community-Level Interaction Insights into Carbon Utilization and Element Cycling Functions of Hydrothermarchaeota in Hydrothermal Sediment.</title>
        <authorList>
            <person name="Zhou Z."/>
            <person name="Liu Y."/>
            <person name="Xu W."/>
            <person name="Pan J."/>
            <person name="Luo Z.H."/>
            <person name="Li M."/>
        </authorList>
    </citation>
    <scope>NUCLEOTIDE SEQUENCE [LARGE SCALE GENOMIC DNA]</scope>
    <source>
        <strain evidence="9">SpSt-1181</strain>
    </source>
</reference>
<dbReference type="CDD" id="cd07153">
    <property type="entry name" value="Fur_like"/>
    <property type="match status" value="1"/>
</dbReference>
<dbReference type="Gene3D" id="3.30.1490.190">
    <property type="match status" value="1"/>
</dbReference>
<comment type="cofactor">
    <cofactor evidence="7">
        <name>Zn(2+)</name>
        <dbReference type="ChEBI" id="CHEBI:29105"/>
    </cofactor>
    <text evidence="7">Binds 1 zinc ion per subunit.</text>
</comment>
<keyword evidence="5" id="KW-0238">DNA-binding</keyword>
<evidence type="ECO:0000256" key="8">
    <source>
        <dbReference type="PIRSR" id="PIRSR602481-2"/>
    </source>
</evidence>
<feature type="binding site" evidence="8">
    <location>
        <position position="124"/>
    </location>
    <ligand>
        <name>Fe cation</name>
        <dbReference type="ChEBI" id="CHEBI:24875"/>
    </ligand>
</feature>
<feature type="binding site" evidence="7">
    <location>
        <position position="99"/>
    </location>
    <ligand>
        <name>Zn(2+)</name>
        <dbReference type="ChEBI" id="CHEBI:29105"/>
    </ligand>
</feature>